<evidence type="ECO:0000313" key="9">
    <source>
        <dbReference type="EMBL" id="NWV19151.1"/>
    </source>
</evidence>
<keyword evidence="10" id="KW-1185">Reference proteome</keyword>
<dbReference type="InterPro" id="IPR052319">
    <property type="entry name" value="Centriolar_ciliogenesis_assoc"/>
</dbReference>
<evidence type="ECO:0000256" key="2">
    <source>
        <dbReference type="ARBA" id="ARBA00004138"/>
    </source>
</evidence>
<dbReference type="PANTHER" id="PTHR34174">
    <property type="entry name" value="HYDROLETHALUS SYNDROME PROTEIN 1"/>
    <property type="match status" value="1"/>
</dbReference>
<evidence type="ECO:0000256" key="4">
    <source>
        <dbReference type="ARBA" id="ARBA00022490"/>
    </source>
</evidence>
<comment type="subcellular location">
    <subcellularLocation>
        <location evidence="2">Cell projection</location>
        <location evidence="2">Cilium</location>
    </subcellularLocation>
    <subcellularLocation>
        <location evidence="1">Cytoplasm</location>
        <location evidence="1">Cytoskeleton</location>
        <location evidence="1">Microtubule organizing center</location>
        <location evidence="1">Centrosome</location>
        <location evidence="1">Centriole</location>
    </subcellularLocation>
</comment>
<keyword evidence="5" id="KW-0970">Cilium biogenesis/degradation</keyword>
<dbReference type="AlphaFoldDB" id="A0A7K6CWR4"/>
<organism evidence="9 10">
    <name type="scientific">Origma solitaria</name>
    <dbReference type="NCBI Taxonomy" id="720586"/>
    <lineage>
        <taxon>Eukaryota</taxon>
        <taxon>Metazoa</taxon>
        <taxon>Chordata</taxon>
        <taxon>Craniata</taxon>
        <taxon>Vertebrata</taxon>
        <taxon>Euteleostomi</taxon>
        <taxon>Archelosauria</taxon>
        <taxon>Archosauria</taxon>
        <taxon>Dinosauria</taxon>
        <taxon>Saurischia</taxon>
        <taxon>Theropoda</taxon>
        <taxon>Coelurosauria</taxon>
        <taxon>Aves</taxon>
        <taxon>Neognathae</taxon>
        <taxon>Neoaves</taxon>
        <taxon>Telluraves</taxon>
        <taxon>Australaves</taxon>
        <taxon>Passeriformes</taxon>
        <taxon>Meliphagoidea</taxon>
        <taxon>Acanthizidae</taxon>
        <taxon>Origma</taxon>
    </lineage>
</organism>
<evidence type="ECO:0000259" key="8">
    <source>
        <dbReference type="Pfam" id="PF15311"/>
    </source>
</evidence>
<dbReference type="GO" id="GO:0005814">
    <property type="term" value="C:centriole"/>
    <property type="evidence" value="ECO:0007669"/>
    <property type="project" value="UniProtKB-SubCell"/>
</dbReference>
<dbReference type="InterPro" id="IPR027918">
    <property type="entry name" value="HYLS1_C_dom"/>
</dbReference>
<reference evidence="9 10" key="1">
    <citation type="submission" date="2019-09" db="EMBL/GenBank/DDBJ databases">
        <title>Bird 10,000 Genomes (B10K) Project - Family phase.</title>
        <authorList>
            <person name="Zhang G."/>
        </authorList>
    </citation>
    <scope>NUCLEOTIDE SEQUENCE [LARGE SCALE GENOMIC DNA]</scope>
    <source>
        <strain evidence="9">B10K-DU-029-52</strain>
    </source>
</reference>
<dbReference type="OrthoDB" id="6343432at2759"/>
<feature type="domain" description="Centriolar and ciliogenesis-associated protein HYLS1 C-terminal" evidence="8">
    <location>
        <begin position="1"/>
        <end position="51"/>
    </location>
</feature>
<dbReference type="GO" id="GO:0060271">
    <property type="term" value="P:cilium assembly"/>
    <property type="evidence" value="ECO:0007669"/>
    <property type="project" value="TreeGrafter"/>
</dbReference>
<proteinExistence type="inferred from homology"/>
<accession>A0A7K6CWR4</accession>
<keyword evidence="6" id="KW-0206">Cytoskeleton</keyword>
<dbReference type="PANTHER" id="PTHR34174:SF1">
    <property type="entry name" value="CENTRIOLAR AND CILIOGENESIS-ASSOCIATED PROTEIN HYLS1"/>
    <property type="match status" value="1"/>
</dbReference>
<sequence length="59" mass="7126">DPHETLRLAIRKRMNQPLPIQKPKRLIPNTYVVPTMKSRESLRWGVRQDLARCIMPRRY</sequence>
<evidence type="ECO:0000256" key="5">
    <source>
        <dbReference type="ARBA" id="ARBA00022794"/>
    </source>
</evidence>
<feature type="non-terminal residue" evidence="9">
    <location>
        <position position="1"/>
    </location>
</feature>
<evidence type="ECO:0000313" key="10">
    <source>
        <dbReference type="Proteomes" id="UP000571324"/>
    </source>
</evidence>
<dbReference type="Pfam" id="PF15311">
    <property type="entry name" value="HYLS1_C"/>
    <property type="match status" value="1"/>
</dbReference>
<evidence type="ECO:0000256" key="3">
    <source>
        <dbReference type="ARBA" id="ARBA00010091"/>
    </source>
</evidence>
<name>A0A7K6CWR4_9PASS</name>
<evidence type="ECO:0000256" key="1">
    <source>
        <dbReference type="ARBA" id="ARBA00004114"/>
    </source>
</evidence>
<dbReference type="Proteomes" id="UP000571324">
    <property type="component" value="Unassembled WGS sequence"/>
</dbReference>
<dbReference type="EMBL" id="VZRL01001512">
    <property type="protein sequence ID" value="NWV19151.1"/>
    <property type="molecule type" value="Genomic_DNA"/>
</dbReference>
<keyword evidence="4" id="KW-0963">Cytoplasm</keyword>
<keyword evidence="7" id="KW-0966">Cell projection</keyword>
<dbReference type="GO" id="GO:0097730">
    <property type="term" value="C:non-motile cilium"/>
    <property type="evidence" value="ECO:0007669"/>
    <property type="project" value="TreeGrafter"/>
</dbReference>
<protein>
    <submittedName>
        <fullName evidence="9">HYLS1 protein</fullName>
    </submittedName>
</protein>
<gene>
    <name evidence="9" type="primary">Hyls1</name>
    <name evidence="9" type="ORF">ORISOL_R06329</name>
</gene>
<feature type="non-terminal residue" evidence="9">
    <location>
        <position position="59"/>
    </location>
</feature>
<evidence type="ECO:0000256" key="7">
    <source>
        <dbReference type="ARBA" id="ARBA00023273"/>
    </source>
</evidence>
<comment type="similarity">
    <text evidence="3">Belongs to the HYLS1 family.</text>
</comment>
<comment type="caution">
    <text evidence="9">The sequence shown here is derived from an EMBL/GenBank/DDBJ whole genome shotgun (WGS) entry which is preliminary data.</text>
</comment>
<evidence type="ECO:0000256" key="6">
    <source>
        <dbReference type="ARBA" id="ARBA00023212"/>
    </source>
</evidence>